<reference evidence="7" key="1">
    <citation type="journal article" date="2020" name="Microbiol. Resour. Announc.">
        <title>Draft Genome Sequences of Thiorhodococcus mannitoliphagus and Thiorhodococcus minor, Purple Sulfur Photosynthetic Bacteria in the Gammaproteobacterial Family Chromatiaceae.</title>
        <authorList>
            <person name="Aviles F.A."/>
            <person name="Meyer T.E."/>
            <person name="Kyndt J.A."/>
        </authorList>
    </citation>
    <scope>NUCLEOTIDE SEQUENCE [LARGE SCALE GENOMIC DNA]</scope>
    <source>
        <strain evidence="7">DSM 18266</strain>
    </source>
</reference>
<dbReference type="Pfam" id="PF02342">
    <property type="entry name" value="TerD"/>
    <property type="match status" value="1"/>
</dbReference>
<dbReference type="Gene3D" id="2.60.60.30">
    <property type="entry name" value="sav2460 like domains"/>
    <property type="match status" value="1"/>
</dbReference>
<keyword evidence="4" id="KW-0812">Transmembrane</keyword>
<reference evidence="6 7" key="2">
    <citation type="submission" date="2020-02" db="EMBL/GenBank/DDBJ databases">
        <title>Genome sequences of Thiorhodococcus mannitoliphagus and Thiorhodococcus minor, purple sulfur photosynthetic bacteria in the gammaproteobacterial family, Chromatiaceae.</title>
        <authorList>
            <person name="Aviles F.A."/>
            <person name="Meyer T.E."/>
            <person name="Kyndt J.A."/>
        </authorList>
    </citation>
    <scope>NUCLEOTIDE SEQUENCE [LARGE SCALE GENOMIC DNA]</scope>
    <source>
        <strain evidence="6 7">DSM 18266</strain>
    </source>
</reference>
<dbReference type="GO" id="GO:0046690">
    <property type="term" value="P:response to tellurium ion"/>
    <property type="evidence" value="ECO:0007669"/>
    <property type="project" value="UniProtKB-KW"/>
</dbReference>
<dbReference type="InterPro" id="IPR003325">
    <property type="entry name" value="TerD"/>
</dbReference>
<evidence type="ECO:0000256" key="2">
    <source>
        <dbReference type="SAM" id="Coils"/>
    </source>
</evidence>
<sequence>MKMLPKGANAPLATSGILHVDLRWNAAQGALNAVHFAVAEDGRVPSDACFIFHGRRQTPDGAVRMAASAPGHCGFILQLDLIPPQIQRCVFAAALTAGAFRELQGAAITASAGTGVEVGFEPTGADEQALIFAEVYRHRDAWKFRAVGQGFLGGLSSLAEHFGVADIAAALRAPAPDVIPPPSPAPSRDAAPDPTPQPPSSDIPRPRSGGRLFKILATLVLVLAAGIAGLWYFQPSLLQDPAALWSKSTTLMRQLPMVYQEPTCAWTDEQVFERYHALGESYVKILTQVDASNKRLTRLRNDLIASERGCPASFNDDNRREIERLEQLPVAAWKDESTQLNICAGLMIKGLESSLNAEARPIIIQRLVQETDRARNLESDLTNISRDLAYLRNKAERLVEGFRDNLDACP</sequence>
<evidence type="ECO:0000256" key="4">
    <source>
        <dbReference type="SAM" id="Phobius"/>
    </source>
</evidence>
<keyword evidence="1" id="KW-0778">Tellurium resistance</keyword>
<keyword evidence="4" id="KW-1133">Transmembrane helix</keyword>
<dbReference type="PANTHER" id="PTHR32097">
    <property type="entry name" value="CAMP-BINDING PROTEIN 1-RELATED"/>
    <property type="match status" value="1"/>
</dbReference>
<dbReference type="PANTHER" id="PTHR32097:SF17">
    <property type="entry name" value="CAMP-BINDING PROTEIN 1-RELATED"/>
    <property type="match status" value="1"/>
</dbReference>
<dbReference type="InterPro" id="IPR051324">
    <property type="entry name" value="Stress/Tellurium_Resist"/>
</dbReference>
<feature type="region of interest" description="Disordered" evidence="3">
    <location>
        <begin position="176"/>
        <end position="207"/>
    </location>
</feature>
<dbReference type="Proteomes" id="UP000471640">
    <property type="component" value="Unassembled WGS sequence"/>
</dbReference>
<keyword evidence="7" id="KW-1185">Reference proteome</keyword>
<evidence type="ECO:0000313" key="6">
    <source>
        <dbReference type="EMBL" id="NEX21032.1"/>
    </source>
</evidence>
<evidence type="ECO:0000256" key="3">
    <source>
        <dbReference type="SAM" id="MobiDB-lite"/>
    </source>
</evidence>
<evidence type="ECO:0000313" key="7">
    <source>
        <dbReference type="Proteomes" id="UP000471640"/>
    </source>
</evidence>
<keyword evidence="4" id="KW-0472">Membrane</keyword>
<comment type="caution">
    <text evidence="6">The sequence shown here is derived from an EMBL/GenBank/DDBJ whole genome shotgun (WGS) entry which is preliminary data.</text>
</comment>
<proteinExistence type="predicted"/>
<keyword evidence="2" id="KW-0175">Coiled coil</keyword>
<dbReference type="CDD" id="cd06974">
    <property type="entry name" value="TerD_like"/>
    <property type="match status" value="1"/>
</dbReference>
<dbReference type="EMBL" id="JAAIJR010000043">
    <property type="protein sequence ID" value="NEX21032.1"/>
    <property type="molecule type" value="Genomic_DNA"/>
</dbReference>
<feature type="coiled-coil region" evidence="2">
    <location>
        <begin position="367"/>
        <end position="394"/>
    </location>
</feature>
<feature type="transmembrane region" description="Helical" evidence="4">
    <location>
        <begin position="212"/>
        <end position="233"/>
    </location>
</feature>
<gene>
    <name evidence="6" type="ORF">G3480_12035</name>
</gene>
<protein>
    <submittedName>
        <fullName evidence="6">Stress protein</fullName>
    </submittedName>
</protein>
<accession>A0A6P1DY16</accession>
<dbReference type="RefSeq" id="WP_164654137.1">
    <property type="nucleotide sequence ID" value="NZ_JAAIJR010000043.1"/>
</dbReference>
<organism evidence="6 7">
    <name type="scientific">Thiorhodococcus mannitoliphagus</name>
    <dbReference type="NCBI Taxonomy" id="329406"/>
    <lineage>
        <taxon>Bacteria</taxon>
        <taxon>Pseudomonadati</taxon>
        <taxon>Pseudomonadota</taxon>
        <taxon>Gammaproteobacteria</taxon>
        <taxon>Chromatiales</taxon>
        <taxon>Chromatiaceae</taxon>
        <taxon>Thiorhodococcus</taxon>
    </lineage>
</organism>
<dbReference type="AlphaFoldDB" id="A0A6P1DY16"/>
<evidence type="ECO:0000259" key="5">
    <source>
        <dbReference type="Pfam" id="PF02342"/>
    </source>
</evidence>
<feature type="domain" description="TerD" evidence="5">
    <location>
        <begin position="3"/>
        <end position="162"/>
    </location>
</feature>
<evidence type="ECO:0000256" key="1">
    <source>
        <dbReference type="ARBA" id="ARBA00022686"/>
    </source>
</evidence>
<name>A0A6P1DY16_9GAMM</name>